<dbReference type="SUPFAM" id="SSF82866">
    <property type="entry name" value="Multidrug efflux transporter AcrB transmembrane domain"/>
    <property type="match status" value="2"/>
</dbReference>
<dbReference type="InterPro" id="IPR001036">
    <property type="entry name" value="Acrflvin-R"/>
</dbReference>
<dbReference type="AlphaFoldDB" id="L0H3H6"/>
<feature type="transmembrane region" description="Helical" evidence="1">
    <location>
        <begin position="361"/>
        <end position="379"/>
    </location>
</feature>
<name>L0H3H6_9GAMM</name>
<feature type="transmembrane region" description="Helical" evidence="1">
    <location>
        <begin position="336"/>
        <end position="355"/>
    </location>
</feature>
<dbReference type="SUPFAM" id="SSF82714">
    <property type="entry name" value="Multidrug efflux transporter AcrB TolC docking domain, DN and DC subdomains"/>
    <property type="match status" value="2"/>
</dbReference>
<dbReference type="PRINTS" id="PR00702">
    <property type="entry name" value="ACRIFLAVINRP"/>
</dbReference>
<feature type="transmembrane region" description="Helical" evidence="1">
    <location>
        <begin position="463"/>
        <end position="480"/>
    </location>
</feature>
<gene>
    <name evidence="2" type="ORF">Thimo_3481</name>
</gene>
<dbReference type="RefSeq" id="WP_015282271.1">
    <property type="nucleotide sequence ID" value="NC_019940.1"/>
</dbReference>
<feature type="transmembrane region" description="Helical" evidence="1">
    <location>
        <begin position="975"/>
        <end position="994"/>
    </location>
</feature>
<accession>L0H3H6</accession>
<dbReference type="Gene3D" id="3.30.2090.10">
    <property type="entry name" value="Multidrug efflux transporter AcrB TolC docking domain, DN and DC subdomains"/>
    <property type="match status" value="2"/>
</dbReference>
<dbReference type="Gene3D" id="3.30.70.1430">
    <property type="entry name" value="Multidrug efflux transporter AcrB pore domain"/>
    <property type="match status" value="2"/>
</dbReference>
<dbReference type="Gene3D" id="3.30.70.1440">
    <property type="entry name" value="Multidrug efflux transporter AcrB pore domain"/>
    <property type="match status" value="1"/>
</dbReference>
<dbReference type="STRING" id="765912.Thimo_3481"/>
<evidence type="ECO:0000313" key="3">
    <source>
        <dbReference type="Proteomes" id="UP000010816"/>
    </source>
</evidence>
<dbReference type="SUPFAM" id="SSF82693">
    <property type="entry name" value="Multidrug efflux transporter AcrB pore domain, PN1, PN2, PC1 and PC2 subdomains"/>
    <property type="match status" value="2"/>
</dbReference>
<dbReference type="HOGENOM" id="CLU_002755_1_2_6"/>
<evidence type="ECO:0000256" key="1">
    <source>
        <dbReference type="SAM" id="Phobius"/>
    </source>
</evidence>
<dbReference type="OrthoDB" id="5287122at2"/>
<reference evidence="2 3" key="1">
    <citation type="submission" date="2011-09" db="EMBL/GenBank/DDBJ databases">
        <title>Complete sequence of chromosome of Thioflavicoccus mobilis 8321.</title>
        <authorList>
            <consortium name="US DOE Joint Genome Institute"/>
            <person name="Lucas S."/>
            <person name="Han J."/>
            <person name="Lapidus A."/>
            <person name="Cheng J.-F."/>
            <person name="Goodwin L."/>
            <person name="Pitluck S."/>
            <person name="Peters L."/>
            <person name="Ovchinnikova G."/>
            <person name="Lu M."/>
            <person name="Detter J.C."/>
            <person name="Han C."/>
            <person name="Tapia R."/>
            <person name="Land M."/>
            <person name="Hauser L."/>
            <person name="Kyrpides N."/>
            <person name="Ivanova N."/>
            <person name="Pagani I."/>
            <person name="Vogl K."/>
            <person name="Liu Z."/>
            <person name="Imhoff J."/>
            <person name="Thiel V."/>
            <person name="Frigaard N.-U."/>
            <person name="Bryant D."/>
            <person name="Woyke T."/>
        </authorList>
    </citation>
    <scope>NUCLEOTIDE SEQUENCE [LARGE SCALE GENOMIC DNA]</scope>
    <source>
        <strain evidence="2 3">8321</strain>
    </source>
</reference>
<dbReference type="PANTHER" id="PTHR32063">
    <property type="match status" value="1"/>
</dbReference>
<dbReference type="PATRIC" id="fig|765912.4.peg.3413"/>
<keyword evidence="1" id="KW-0812">Transmembrane</keyword>
<dbReference type="Gene3D" id="3.30.70.1320">
    <property type="entry name" value="Multidrug efflux transporter AcrB pore domain like"/>
    <property type="match status" value="1"/>
</dbReference>
<feature type="transmembrane region" description="Helical" evidence="1">
    <location>
        <begin position="386"/>
        <end position="404"/>
    </location>
</feature>
<dbReference type="GO" id="GO:0005886">
    <property type="term" value="C:plasma membrane"/>
    <property type="evidence" value="ECO:0007669"/>
    <property type="project" value="TreeGrafter"/>
</dbReference>
<dbReference type="GO" id="GO:0042910">
    <property type="term" value="F:xenobiotic transmembrane transporter activity"/>
    <property type="evidence" value="ECO:0007669"/>
    <property type="project" value="TreeGrafter"/>
</dbReference>
<keyword evidence="1" id="KW-1133">Transmembrane helix</keyword>
<dbReference type="Proteomes" id="UP000010816">
    <property type="component" value="Chromosome"/>
</dbReference>
<dbReference type="PANTHER" id="PTHR32063:SF33">
    <property type="entry name" value="RND SUPERFAMILY EFFLUX PUMP PERMEASE COMPONENT"/>
    <property type="match status" value="1"/>
</dbReference>
<feature type="transmembrane region" description="Helical" evidence="1">
    <location>
        <begin position="903"/>
        <end position="922"/>
    </location>
</feature>
<protein>
    <submittedName>
        <fullName evidence="2">Cation/multidrug efflux pump</fullName>
    </submittedName>
</protein>
<proteinExistence type="predicted"/>
<dbReference type="KEGG" id="tmb:Thimo_3481"/>
<feature type="transmembrane region" description="Helical" evidence="1">
    <location>
        <begin position="934"/>
        <end position="954"/>
    </location>
</feature>
<dbReference type="eggNOG" id="COG0841">
    <property type="taxonomic scope" value="Bacteria"/>
</dbReference>
<keyword evidence="1" id="KW-0472">Membrane</keyword>
<dbReference type="EMBL" id="CP003051">
    <property type="protein sequence ID" value="AGA92144.1"/>
    <property type="molecule type" value="Genomic_DNA"/>
</dbReference>
<dbReference type="Gene3D" id="1.20.1640.10">
    <property type="entry name" value="Multidrug efflux transporter AcrB transmembrane domain"/>
    <property type="match status" value="2"/>
</dbReference>
<dbReference type="Pfam" id="PF00873">
    <property type="entry name" value="ACR_tran"/>
    <property type="match status" value="1"/>
</dbReference>
<feature type="transmembrane region" description="Helical" evidence="1">
    <location>
        <begin position="1006"/>
        <end position="1031"/>
    </location>
</feature>
<sequence length="1055" mass="114404">MNDRGGIIGWFAANPVAANLLMVLIIALGVLQMGALRKEAFPSLEPDSISVSVTYDSGSARQSEEGLAIKIEDQLEGLTGIKTVTSTSTGSGTTVTVEKQSGYDLDTLLRDVKTKVDAITNFPADADKPVIEKAEREEHAIWLQLYGDVDRHTLQLLADDLKSDLLADPSVNRVTISGWLDPMMVVEIDEGQLQAYGLSLSDVEDAINSGSSDTMTAVMRNADLYLQLKASQQAYRKQDFAAIPLIDSADGSQILLGDVTRIRDTYDDTTSSLSRFQGHNSIGLQVITTGLDDISDTVAGAHRVVDAWRASGTLPQGVELATWYDRSTNIEDRLQLLVKNALTGIVMVFLLLALFLNLTVAFWVAAGLPFIFFGTLFFMGDHFLGLSLNLFTTFGFIMALGIVVDDAVVVGESVYTVRSAEGDTLANTVKGTLKVAVPTLFGVFTTVAAFYSLSRISGHLGQIYAQFAAVVTVCLVLSVIESKLILPAHLGHLRTHRRASRNPALRLWQRIQHGADAGLAWFSERLYRPLIAKALIHRYAVTIAFIAVLVMVIAMPFTGAIRMSFFPDILGDTVRAQLTMRNDASFGQTHAALERLEAKAYEADRELRAAAGDETAEDAVGERAIAHLQVLSSGDQSGRVTVELRAGSPYNIKAFTNHWRRLAGLPEGARTLMVQHSPRMVAALRVELRANDEEILTLAGEALKSALQEIPGVSGIEDNLEPAQPQLRLELTQQGRALGMTTAMLARQVLQSFSGQVVQRYQRNSDEIEVRVRYPEAARENAADVLDARVRTPDGAVVPLASVATATYGYTRDTITRIDNKRAVYVSSDVNKDVISATELVAQLQRDVVPQLEAKYPGLGIHFAGEAEQQAETESSMLHMFLLALLVIYLLLAVPLKSYSQPLLIMTAIPFGVVGALLGHWINGLSLGILSLNGIIALSGVVVNDSLLLVARFNDLKPDAAHLHEAVSLACRERLRAVLLTSLTTFAGLAPLLYETSLQAQFLIPAAVSLAYGILFATVITLILIPTLLVIQHDIAELIGRLRRLGSAKPGSQPG</sequence>
<evidence type="ECO:0000313" key="2">
    <source>
        <dbReference type="EMBL" id="AGA92144.1"/>
    </source>
</evidence>
<feature type="transmembrane region" description="Helical" evidence="1">
    <location>
        <begin position="535"/>
        <end position="557"/>
    </location>
</feature>
<feature type="transmembrane region" description="Helical" evidence="1">
    <location>
        <begin position="877"/>
        <end position="896"/>
    </location>
</feature>
<keyword evidence="3" id="KW-1185">Reference proteome</keyword>
<dbReference type="InterPro" id="IPR027463">
    <property type="entry name" value="AcrB_DN_DC_subdom"/>
</dbReference>
<organism evidence="2 3">
    <name type="scientific">Thioflavicoccus mobilis 8321</name>
    <dbReference type="NCBI Taxonomy" id="765912"/>
    <lineage>
        <taxon>Bacteria</taxon>
        <taxon>Pseudomonadati</taxon>
        <taxon>Pseudomonadota</taxon>
        <taxon>Gammaproteobacteria</taxon>
        <taxon>Chromatiales</taxon>
        <taxon>Chromatiaceae</taxon>
        <taxon>Thioflavicoccus</taxon>
    </lineage>
</organism>
<feature type="transmembrane region" description="Helical" evidence="1">
    <location>
        <begin position="6"/>
        <end position="31"/>
    </location>
</feature>